<dbReference type="Pfam" id="PF06271">
    <property type="entry name" value="RDD"/>
    <property type="match status" value="1"/>
</dbReference>
<evidence type="ECO:0000256" key="1">
    <source>
        <dbReference type="ARBA" id="ARBA00004141"/>
    </source>
</evidence>
<keyword evidence="2" id="KW-0808">Transferase</keyword>
<evidence type="ECO:0000256" key="7">
    <source>
        <dbReference type="ARBA" id="ARBA00022989"/>
    </source>
</evidence>
<dbReference type="RefSeq" id="WP_149110972.1">
    <property type="nucleotide sequence ID" value="NZ_CP042425.1"/>
</dbReference>
<keyword evidence="3 10" id="KW-0812">Transmembrane</keyword>
<feature type="transmembrane region" description="Helical" evidence="10">
    <location>
        <begin position="991"/>
        <end position="1011"/>
    </location>
</feature>
<organism evidence="12 13">
    <name type="scientific">Limnoglobus roseus</name>
    <dbReference type="NCBI Taxonomy" id="2598579"/>
    <lineage>
        <taxon>Bacteria</taxon>
        <taxon>Pseudomonadati</taxon>
        <taxon>Planctomycetota</taxon>
        <taxon>Planctomycetia</taxon>
        <taxon>Gemmatales</taxon>
        <taxon>Gemmataceae</taxon>
        <taxon>Limnoglobus</taxon>
    </lineage>
</organism>
<dbReference type="SMART" id="SM00220">
    <property type="entry name" value="S_TKc"/>
    <property type="match status" value="1"/>
</dbReference>
<evidence type="ECO:0000313" key="13">
    <source>
        <dbReference type="Proteomes" id="UP000324974"/>
    </source>
</evidence>
<dbReference type="OrthoDB" id="6111975at2"/>
<feature type="binding site" evidence="9">
    <location>
        <position position="114"/>
    </location>
    <ligand>
        <name>ATP</name>
        <dbReference type="ChEBI" id="CHEBI:30616"/>
    </ligand>
</feature>
<gene>
    <name evidence="12" type="ORF">PX52LOC_03155</name>
</gene>
<evidence type="ECO:0000259" key="11">
    <source>
        <dbReference type="PROSITE" id="PS50011"/>
    </source>
</evidence>
<protein>
    <submittedName>
        <fullName evidence="12">Serine/threonine protein kinase</fullName>
    </submittedName>
</protein>
<comment type="subcellular location">
    <subcellularLocation>
        <location evidence="1">Membrane</location>
        <topology evidence="1">Multi-pass membrane protein</topology>
    </subcellularLocation>
</comment>
<feature type="transmembrane region" description="Helical" evidence="10">
    <location>
        <begin position="441"/>
        <end position="460"/>
    </location>
</feature>
<dbReference type="PROSITE" id="PS00108">
    <property type="entry name" value="PROTEIN_KINASE_ST"/>
    <property type="match status" value="1"/>
</dbReference>
<dbReference type="PANTHER" id="PTHR43289:SF34">
    <property type="entry name" value="SERINE_THREONINE-PROTEIN KINASE YBDM-RELATED"/>
    <property type="match status" value="1"/>
</dbReference>
<dbReference type="GO" id="GO:0004674">
    <property type="term" value="F:protein serine/threonine kinase activity"/>
    <property type="evidence" value="ECO:0007669"/>
    <property type="project" value="UniProtKB-KW"/>
</dbReference>
<feature type="transmembrane region" description="Helical" evidence="10">
    <location>
        <begin position="396"/>
        <end position="421"/>
    </location>
</feature>
<evidence type="ECO:0000313" key="12">
    <source>
        <dbReference type="EMBL" id="QEL16215.1"/>
    </source>
</evidence>
<proteinExistence type="predicted"/>
<name>A0A5C1AC96_9BACT</name>
<evidence type="ECO:0000256" key="2">
    <source>
        <dbReference type="ARBA" id="ARBA00022679"/>
    </source>
</evidence>
<keyword evidence="6 9" id="KW-0067">ATP-binding</keyword>
<dbReference type="GO" id="GO:0016020">
    <property type="term" value="C:membrane"/>
    <property type="evidence" value="ECO:0007669"/>
    <property type="project" value="UniProtKB-SubCell"/>
</dbReference>
<dbReference type="Pfam" id="PF00069">
    <property type="entry name" value="Pkinase"/>
    <property type="match status" value="1"/>
</dbReference>
<dbReference type="PROSITE" id="PS00107">
    <property type="entry name" value="PROTEIN_KINASE_ATP"/>
    <property type="match status" value="1"/>
</dbReference>
<keyword evidence="13" id="KW-1185">Reference proteome</keyword>
<feature type="transmembrane region" description="Helical" evidence="10">
    <location>
        <begin position="767"/>
        <end position="792"/>
    </location>
</feature>
<evidence type="ECO:0000256" key="4">
    <source>
        <dbReference type="ARBA" id="ARBA00022741"/>
    </source>
</evidence>
<dbReference type="KEGG" id="lrs:PX52LOC_03155"/>
<keyword evidence="8 10" id="KW-0472">Membrane</keyword>
<keyword evidence="12" id="KW-0723">Serine/threonine-protein kinase</keyword>
<dbReference type="InterPro" id="IPR000719">
    <property type="entry name" value="Prot_kinase_dom"/>
</dbReference>
<keyword evidence="5 12" id="KW-0418">Kinase</keyword>
<dbReference type="EMBL" id="CP042425">
    <property type="protein sequence ID" value="QEL16215.1"/>
    <property type="molecule type" value="Genomic_DNA"/>
</dbReference>
<evidence type="ECO:0000256" key="9">
    <source>
        <dbReference type="PROSITE-ProRule" id="PRU10141"/>
    </source>
</evidence>
<evidence type="ECO:0000256" key="5">
    <source>
        <dbReference type="ARBA" id="ARBA00022777"/>
    </source>
</evidence>
<dbReference type="GO" id="GO:0005524">
    <property type="term" value="F:ATP binding"/>
    <property type="evidence" value="ECO:0007669"/>
    <property type="project" value="UniProtKB-UniRule"/>
</dbReference>
<feature type="transmembrane region" description="Helical" evidence="10">
    <location>
        <begin position="466"/>
        <end position="485"/>
    </location>
</feature>
<evidence type="ECO:0000256" key="6">
    <source>
        <dbReference type="ARBA" id="ARBA00022840"/>
    </source>
</evidence>
<sequence>MPRVCPSCDRSLADESDARFCMFCGARLEDTRIHGLADVGDSVVQSPTLILEPIDDSDATADYRTASAVVAPAPDAAPPERIGSYRLLRKLGTGGMGQVFEAESDDGGERVALKLLSPKLVTNPTSVERFKQEGRLASQISHPRCVFVYGVDAEEGRPFIVMELMPGSTLKDLVDKRGPLNWDRAVHRMLDVLDGLIEAHRLGMLHRDVKPSNCFLTDDDRVKVGDFGLSKSLDNQSQQKQLTSSGAFLGTVLFASPEQIRGEELGYDSDVYSVAATLYYLIVGRAPHHHISMTAALAKVISEPPPSIRSQRPDVPRAVERVVFRGLERDRNRRFGSLEEFRDALHDILPEKQLPSRVRTLVSAYLLDVVFCLIVLVTPVTWAYEALTPNPVHGDWLFLLVLFCYFTVAEGAFGATIGKLLFRLRTTRLGRVGPPGLKAGVIRTGVFHILVVGLFVVTSWTFTIPVVGAFVAGMVFLAGSAGLLFQRRYSPTRQGVHDYAGGCRVVQRWRRQHRPWLTSQFRNPLDQPKSHPNMPASVGGFLVLGILDQFPDGSAVWVAEDEALRRRILLWLRPAKLLPDGLPPSPVRPGRLRVISTGELVWNDGAYGWVAFVAPTGAPLVDVVTKEHPLSWADARMVLEQVVTELRDSDADSTTPARLGVDQLWVEPNGRIHLLEFPVPSARTKTPLAANAIELVRHVAAVTLEGGIHPKAKRIASPLSPQAIRITDQLFDAEQPPTLAAVRQQLKESHAHPPEVSGGMRAAHVGLILAISGWALVFLVLGSIGFSVQVALEAVQRSHDTVETMIGLSSPTQVEQWRASSPYLKEVLAAENLPGILENLRTQHDRDDQLGLAQRALLSRPERFVADSITRVSRPLSNGADDPAFALSAETQILLASLPRDQLEQLNRETRRWAAWRMILFILGVAFAFAAFAFAFRGGVSYLLAGIALVGRDGRAAPRWACALREFLIWLPLFVVLVLNIGIQANHPDWLVVRLALVVLTVVVLLAYLLVGLRYSSRGPHDELMGTYMVPA</sequence>
<dbReference type="InterPro" id="IPR010432">
    <property type="entry name" value="RDD"/>
</dbReference>
<dbReference type="PANTHER" id="PTHR43289">
    <property type="entry name" value="MITOGEN-ACTIVATED PROTEIN KINASE KINASE KINASE 20-RELATED"/>
    <property type="match status" value="1"/>
</dbReference>
<evidence type="ECO:0000256" key="3">
    <source>
        <dbReference type="ARBA" id="ARBA00022692"/>
    </source>
</evidence>
<dbReference type="InterPro" id="IPR008271">
    <property type="entry name" value="Ser/Thr_kinase_AS"/>
</dbReference>
<keyword evidence="7 10" id="KW-1133">Transmembrane helix</keyword>
<accession>A0A5C1AC96</accession>
<keyword evidence="4 9" id="KW-0547">Nucleotide-binding</keyword>
<feature type="transmembrane region" description="Helical" evidence="10">
    <location>
        <begin position="914"/>
        <end position="936"/>
    </location>
</feature>
<evidence type="ECO:0000256" key="10">
    <source>
        <dbReference type="SAM" id="Phobius"/>
    </source>
</evidence>
<dbReference type="PROSITE" id="PS50011">
    <property type="entry name" value="PROTEIN_KINASE_DOM"/>
    <property type="match status" value="1"/>
</dbReference>
<dbReference type="Proteomes" id="UP000324974">
    <property type="component" value="Chromosome"/>
</dbReference>
<dbReference type="InterPro" id="IPR011009">
    <property type="entry name" value="Kinase-like_dom_sf"/>
</dbReference>
<evidence type="ECO:0000256" key="8">
    <source>
        <dbReference type="ARBA" id="ARBA00023136"/>
    </source>
</evidence>
<dbReference type="Gene3D" id="1.10.510.10">
    <property type="entry name" value="Transferase(Phosphotransferase) domain 1"/>
    <property type="match status" value="1"/>
</dbReference>
<dbReference type="Gene3D" id="3.30.200.20">
    <property type="entry name" value="Phosphorylase Kinase, domain 1"/>
    <property type="match status" value="1"/>
</dbReference>
<feature type="transmembrane region" description="Helical" evidence="10">
    <location>
        <begin position="362"/>
        <end position="384"/>
    </location>
</feature>
<reference evidence="13" key="1">
    <citation type="submission" date="2019-08" db="EMBL/GenBank/DDBJ databases">
        <title>Limnoglobus roseus gen. nov., sp. nov., a novel freshwater planctomycete with a giant genome from the family Gemmataceae.</title>
        <authorList>
            <person name="Kulichevskaya I.S."/>
            <person name="Naumoff D.G."/>
            <person name="Miroshnikov K."/>
            <person name="Ivanova A."/>
            <person name="Philippov D.A."/>
            <person name="Hakobyan A."/>
            <person name="Rijpstra I.C."/>
            <person name="Sinninghe Damste J.S."/>
            <person name="Liesack W."/>
            <person name="Dedysh S.N."/>
        </authorList>
    </citation>
    <scope>NUCLEOTIDE SEQUENCE [LARGE SCALE GENOMIC DNA]</scope>
    <source>
        <strain evidence="13">PX52</strain>
    </source>
</reference>
<feature type="transmembrane region" description="Helical" evidence="10">
    <location>
        <begin position="967"/>
        <end position="985"/>
    </location>
</feature>
<feature type="domain" description="Protein kinase" evidence="11">
    <location>
        <begin position="85"/>
        <end position="349"/>
    </location>
</feature>
<dbReference type="CDD" id="cd14014">
    <property type="entry name" value="STKc_PknB_like"/>
    <property type="match status" value="1"/>
</dbReference>
<dbReference type="AlphaFoldDB" id="A0A5C1AC96"/>
<dbReference type="InterPro" id="IPR017441">
    <property type="entry name" value="Protein_kinase_ATP_BS"/>
</dbReference>
<dbReference type="SUPFAM" id="SSF56112">
    <property type="entry name" value="Protein kinase-like (PK-like)"/>
    <property type="match status" value="1"/>
</dbReference>